<evidence type="ECO:0000256" key="1">
    <source>
        <dbReference type="SAM" id="Phobius"/>
    </source>
</evidence>
<dbReference type="RefSeq" id="XP_018018006.1">
    <property type="nucleotide sequence ID" value="XM_018162517.2"/>
</dbReference>
<feature type="transmembrane region" description="Helical" evidence="1">
    <location>
        <begin position="56"/>
        <end position="79"/>
    </location>
</feature>
<keyword evidence="1" id="KW-0812">Transmembrane</keyword>
<dbReference type="Proteomes" id="UP000694843">
    <property type="component" value="Unplaced"/>
</dbReference>
<evidence type="ECO:0000313" key="3">
    <source>
        <dbReference type="RefSeq" id="XP_018018006.1"/>
    </source>
</evidence>
<keyword evidence="1" id="KW-0472">Membrane</keyword>
<keyword evidence="1" id="KW-1133">Transmembrane helix</keyword>
<keyword evidence="2" id="KW-1185">Reference proteome</keyword>
<organism evidence="2 3">
    <name type="scientific">Hyalella azteca</name>
    <name type="common">Amphipod</name>
    <dbReference type="NCBI Taxonomy" id="294128"/>
    <lineage>
        <taxon>Eukaryota</taxon>
        <taxon>Metazoa</taxon>
        <taxon>Ecdysozoa</taxon>
        <taxon>Arthropoda</taxon>
        <taxon>Crustacea</taxon>
        <taxon>Multicrustacea</taxon>
        <taxon>Malacostraca</taxon>
        <taxon>Eumalacostraca</taxon>
        <taxon>Peracarida</taxon>
        <taxon>Amphipoda</taxon>
        <taxon>Senticaudata</taxon>
        <taxon>Talitrida</taxon>
        <taxon>Talitroidea</taxon>
        <taxon>Hyalellidae</taxon>
        <taxon>Hyalella</taxon>
    </lineage>
</organism>
<dbReference type="GeneID" id="108674555"/>
<proteinExistence type="predicted"/>
<accession>A0A8B7NYQ0</accession>
<reference evidence="3" key="1">
    <citation type="submission" date="2025-08" db="UniProtKB">
        <authorList>
            <consortium name="RefSeq"/>
        </authorList>
    </citation>
    <scope>IDENTIFICATION</scope>
    <source>
        <tissue evidence="3">Whole organism</tissue>
    </source>
</reference>
<dbReference type="AlphaFoldDB" id="A0A8B7NYQ0"/>
<dbReference type="KEGG" id="hazt:108674555"/>
<name>A0A8B7NYQ0_HYAAZ</name>
<sequence>MTAASVPSAFVTSCVERGLEDGWRSHVAVRGLMAAYGVVQSVYLKSDACYNYVVDGLYMMCPTLPLVVAGVTLGFYWSFGESDQRHKFETRSALMREHRKDEAEKRHKKRVKAMKIRGYPEAAFKKEHRRYLEETHEGIFGY</sequence>
<evidence type="ECO:0000313" key="2">
    <source>
        <dbReference type="Proteomes" id="UP000694843"/>
    </source>
</evidence>
<protein>
    <submittedName>
        <fullName evidence="3">Uncharacterized protein LOC108674555</fullName>
    </submittedName>
</protein>
<gene>
    <name evidence="3" type="primary">LOC108674555</name>
</gene>